<dbReference type="InterPro" id="IPR005135">
    <property type="entry name" value="Endo/exonuclease/phosphatase"/>
</dbReference>
<evidence type="ECO:0000259" key="1">
    <source>
        <dbReference type="Pfam" id="PF00078"/>
    </source>
</evidence>
<dbReference type="InterPro" id="IPR036691">
    <property type="entry name" value="Endo/exonu/phosph_ase_sf"/>
</dbReference>
<name>F0W3R7_9STRA</name>
<evidence type="ECO:0000313" key="3">
    <source>
        <dbReference type="EMBL" id="CCA15737.1"/>
    </source>
</evidence>
<accession>F0W3R7</accession>
<dbReference type="SUPFAM" id="SSF56219">
    <property type="entry name" value="DNase I-like"/>
    <property type="match status" value="1"/>
</dbReference>
<proteinExistence type="predicted"/>
<dbReference type="Gene3D" id="3.60.10.10">
    <property type="entry name" value="Endonuclease/exonuclease/phosphatase"/>
    <property type="match status" value="1"/>
</dbReference>
<protein>
    <submittedName>
        <fullName evidence="3">PREDICTED: similar to pollike protein putative</fullName>
    </submittedName>
</protein>
<dbReference type="Pfam" id="PF00078">
    <property type="entry name" value="RVT_1"/>
    <property type="match status" value="1"/>
</dbReference>
<dbReference type="GO" id="GO:0003824">
    <property type="term" value="F:catalytic activity"/>
    <property type="evidence" value="ECO:0007669"/>
    <property type="project" value="InterPro"/>
</dbReference>
<dbReference type="HOGENOM" id="CLU_336304_0_0_1"/>
<dbReference type="EMBL" id="FR824059">
    <property type="protein sequence ID" value="CCA15737.1"/>
    <property type="molecule type" value="Genomic_DNA"/>
</dbReference>
<sequence length="848" mass="96222">MRYHVVPSRIETPTSVTVSKEATHFLKKNHTRIAKDERPTRVGEVIDFFLDDIRTATIPTAMDKLLREDIQVSKAERFVRSTCNGDTLVKFASLHPVALHGVLHSSMRNNAAHLADAVEVHVINPVLASSEPSSDTSFITKWSKRIGGKVPTKRPDLFASVAHWWSDSPAMDDLQRATRSLAFFKLMLMCTAPKLFTSDHCIQYLTGQPVIWIPAHYCRLLPTNVMIQLLRYPLGNLILSGWKDAHWDTQLFDDLSMLHMSTTFLPEEASILQLTEVAGGSSPSEFIWKNKSILFVNTNGVKQDGHLFIQNIVSKYAICCVQETRFRDNRHLETFRFHLASTFPSKSFVSDTNSLHSHPFRARVNGVMTIIRTDFPGSDTAEALRTLSVTNRYLVVRLTILGAPVYIHNVYAPVDPTERKPFFEQVSTGSFEQHATHIVCGDLNTTLCPRLDRSSGASRHEPSRLSCLEWLSNLGVLYAWHLHHPDERVFTGPQPRKNRLDYILLSESPFRSVYKDSKYVALPHTGDHLAHVLAFANPSQLQGRGYWKCPLSLFDYPVIKEAIEVEAALILESLRSSSRPGKAWERWKKHIKKLLQQTQQKIRRQEDQALVRAQSDLDRAASAFRTSNSLPDKTIYDAALRSYHERVTSSSQYNQDSMFDYHMQHMEQSSRHFFRPVDSKCHQVPLEEVLLPTGDASKHPFDITLQFTDHWGGIMGNSSSSAGPPSSAITLLYKKGSRADPGNYRPIDFMCVDVKVLSKALAYRLQHVPPKLIHEDQKAFLRGRSIHHHIRYMSDLQDLVTHRGDTAYATFLDFEKAYDRVDCTDGRAFASHAKGPGIDTRRLQAHVV</sequence>
<reference evidence="3" key="1">
    <citation type="journal article" date="2011" name="PLoS Biol.">
        <title>Gene gain and loss during evolution of obligate parasitism in the white rust pathogen of Arabidopsis thaliana.</title>
        <authorList>
            <person name="Kemen E."/>
            <person name="Gardiner A."/>
            <person name="Schultz-Larsen T."/>
            <person name="Kemen A.C."/>
            <person name="Balmuth A.L."/>
            <person name="Robert-Seilaniantz A."/>
            <person name="Bailey K."/>
            <person name="Holub E."/>
            <person name="Studholme D.J."/>
            <person name="Maclean D."/>
            <person name="Jones J.D."/>
        </authorList>
    </citation>
    <scope>NUCLEOTIDE SEQUENCE</scope>
</reference>
<dbReference type="AlphaFoldDB" id="F0W3R7"/>
<dbReference type="Pfam" id="PF03372">
    <property type="entry name" value="Exo_endo_phos"/>
    <property type="match status" value="1"/>
</dbReference>
<feature type="domain" description="Reverse transcriptase" evidence="1">
    <location>
        <begin position="734"/>
        <end position="823"/>
    </location>
</feature>
<organism evidence="3">
    <name type="scientific">Albugo laibachii Nc14</name>
    <dbReference type="NCBI Taxonomy" id="890382"/>
    <lineage>
        <taxon>Eukaryota</taxon>
        <taxon>Sar</taxon>
        <taxon>Stramenopiles</taxon>
        <taxon>Oomycota</taxon>
        <taxon>Peronosporomycetes</taxon>
        <taxon>Albuginales</taxon>
        <taxon>Albuginaceae</taxon>
        <taxon>Albugo</taxon>
    </lineage>
</organism>
<evidence type="ECO:0000259" key="2">
    <source>
        <dbReference type="Pfam" id="PF03372"/>
    </source>
</evidence>
<feature type="domain" description="Endonuclease/exonuclease/phosphatase" evidence="2">
    <location>
        <begin position="307"/>
        <end position="511"/>
    </location>
</feature>
<dbReference type="CDD" id="cd01650">
    <property type="entry name" value="RT_nLTR_like"/>
    <property type="match status" value="1"/>
</dbReference>
<reference evidence="3" key="2">
    <citation type="submission" date="2011-02" db="EMBL/GenBank/DDBJ databases">
        <authorList>
            <person name="MacLean D."/>
        </authorList>
    </citation>
    <scope>NUCLEOTIDE SEQUENCE</scope>
</reference>
<dbReference type="PANTHER" id="PTHR19446">
    <property type="entry name" value="REVERSE TRANSCRIPTASES"/>
    <property type="match status" value="1"/>
</dbReference>
<gene>
    <name evidence="3" type="primary">AlNc14C14G1643</name>
    <name evidence="3" type="ORF">ALNC14_018800</name>
</gene>
<dbReference type="InterPro" id="IPR000477">
    <property type="entry name" value="RT_dom"/>
</dbReference>